<dbReference type="HOGENOM" id="CLU_791720_0_0_7"/>
<dbReference type="Gene3D" id="1.25.40.10">
    <property type="entry name" value="Tetratricopeptide repeat domain"/>
    <property type="match status" value="1"/>
</dbReference>
<accession>D0LS68</accession>
<sequence>MVKSEQRRGGRKRRKRAKQNQRWRSPRRPLRVLPEDAALAAEAMVAMRAYQDAASATERGRRALALCDRGNHLGEHNGDHEGAHDCFREAAMLFSSDEKCAAAAWVWHSLAESYTSIASGVRRENLYEAERLFRRALDSPARQQEPERYPMSQDGLSRCLRDLAQFAPEDKAEAMLEEALDLLVDACERTIRVGSVGWSWAVAHLHNLGTLYAVRDERDLAIEVWEEACRHWKALERHPGPWLRLTATKFAERKGNSLCSLASARLARFRPDDRKRVKACLDQVIAEGHAQQTSTARLLLARYYLRSGGKFRERVADELAGVVIGHLDDSHHHVLLDTLIEAGLTPMPVS</sequence>
<organism evidence="2 3">
    <name type="scientific">Haliangium ochraceum (strain DSM 14365 / JCM 11303 / SMP-2)</name>
    <dbReference type="NCBI Taxonomy" id="502025"/>
    <lineage>
        <taxon>Bacteria</taxon>
        <taxon>Pseudomonadati</taxon>
        <taxon>Myxococcota</taxon>
        <taxon>Polyangia</taxon>
        <taxon>Haliangiales</taxon>
        <taxon>Kofleriaceae</taxon>
        <taxon>Haliangium</taxon>
    </lineage>
</organism>
<dbReference type="EMBL" id="CP001804">
    <property type="protein sequence ID" value="ACY13765.1"/>
    <property type="molecule type" value="Genomic_DNA"/>
</dbReference>
<dbReference type="eggNOG" id="COG0457">
    <property type="taxonomic scope" value="Bacteria"/>
</dbReference>
<gene>
    <name evidence="2" type="ordered locus">Hoch_1198</name>
</gene>
<keyword evidence="3" id="KW-1185">Reference proteome</keyword>
<evidence type="ECO:0000256" key="1">
    <source>
        <dbReference type="SAM" id="MobiDB-lite"/>
    </source>
</evidence>
<protein>
    <recommendedName>
        <fullName evidence="4">Tetratricopeptide repeat protein</fullName>
    </recommendedName>
</protein>
<evidence type="ECO:0008006" key="4">
    <source>
        <dbReference type="Google" id="ProtNLM"/>
    </source>
</evidence>
<dbReference type="SUPFAM" id="SSF48452">
    <property type="entry name" value="TPR-like"/>
    <property type="match status" value="1"/>
</dbReference>
<evidence type="ECO:0000313" key="3">
    <source>
        <dbReference type="Proteomes" id="UP000001880"/>
    </source>
</evidence>
<dbReference type="RefSeq" id="WP_012826376.1">
    <property type="nucleotide sequence ID" value="NC_013440.1"/>
</dbReference>
<feature type="region of interest" description="Disordered" evidence="1">
    <location>
        <begin position="1"/>
        <end position="29"/>
    </location>
</feature>
<dbReference type="Proteomes" id="UP000001880">
    <property type="component" value="Chromosome"/>
</dbReference>
<dbReference type="InterPro" id="IPR011990">
    <property type="entry name" value="TPR-like_helical_dom_sf"/>
</dbReference>
<dbReference type="KEGG" id="hoh:Hoch_1198"/>
<reference evidence="2 3" key="1">
    <citation type="journal article" date="2010" name="Stand. Genomic Sci.">
        <title>Complete genome sequence of Haliangium ochraceum type strain (SMP-2).</title>
        <authorList>
            <consortium name="US DOE Joint Genome Institute (JGI-PGF)"/>
            <person name="Ivanova N."/>
            <person name="Daum C."/>
            <person name="Lang E."/>
            <person name="Abt B."/>
            <person name="Kopitz M."/>
            <person name="Saunders E."/>
            <person name="Lapidus A."/>
            <person name="Lucas S."/>
            <person name="Glavina Del Rio T."/>
            <person name="Nolan M."/>
            <person name="Tice H."/>
            <person name="Copeland A."/>
            <person name="Cheng J.F."/>
            <person name="Chen F."/>
            <person name="Bruce D."/>
            <person name="Goodwin L."/>
            <person name="Pitluck S."/>
            <person name="Mavromatis K."/>
            <person name="Pati A."/>
            <person name="Mikhailova N."/>
            <person name="Chen A."/>
            <person name="Palaniappan K."/>
            <person name="Land M."/>
            <person name="Hauser L."/>
            <person name="Chang Y.J."/>
            <person name="Jeffries C.D."/>
            <person name="Detter J.C."/>
            <person name="Brettin T."/>
            <person name="Rohde M."/>
            <person name="Goker M."/>
            <person name="Bristow J."/>
            <person name="Markowitz V."/>
            <person name="Eisen J.A."/>
            <person name="Hugenholtz P."/>
            <person name="Kyrpides N.C."/>
            <person name="Klenk H.P."/>
        </authorList>
    </citation>
    <scope>NUCLEOTIDE SEQUENCE [LARGE SCALE GENOMIC DNA]</scope>
    <source>
        <strain evidence="3">DSM 14365 / CIP 107738 / JCM 11303 / AJ 13395 / SMP-2</strain>
    </source>
</reference>
<dbReference type="AlphaFoldDB" id="D0LS68"/>
<dbReference type="STRING" id="502025.Hoch_1198"/>
<name>D0LS68_HALO1</name>
<evidence type="ECO:0000313" key="2">
    <source>
        <dbReference type="EMBL" id="ACY13765.1"/>
    </source>
</evidence>
<proteinExistence type="predicted"/>
<feature type="compositionally biased region" description="Basic residues" evidence="1">
    <location>
        <begin position="9"/>
        <end position="29"/>
    </location>
</feature>